<evidence type="ECO:0000313" key="2">
    <source>
        <dbReference type="Proteomes" id="UP001433268"/>
    </source>
</evidence>
<dbReference type="Proteomes" id="UP001433268">
    <property type="component" value="Unassembled WGS sequence"/>
</dbReference>
<name>A0ABR1XC40_9PEZI</name>
<gene>
    <name evidence="1" type="ORF">PG997_000896</name>
</gene>
<evidence type="ECO:0000313" key="1">
    <source>
        <dbReference type="EMBL" id="KAK8094211.1"/>
    </source>
</evidence>
<dbReference type="EMBL" id="JAQQWN010000002">
    <property type="protein sequence ID" value="KAK8094211.1"/>
    <property type="molecule type" value="Genomic_DNA"/>
</dbReference>
<dbReference type="RefSeq" id="XP_066674984.1">
    <property type="nucleotide sequence ID" value="XM_066805211.1"/>
</dbReference>
<protein>
    <submittedName>
        <fullName evidence="1">Uncharacterized protein</fullName>
    </submittedName>
</protein>
<keyword evidence="2" id="KW-1185">Reference proteome</keyword>
<sequence length="77" mass="7772">MLRVVPAVVEIFEAEVEAGVADGATTAVTGDVIATSISETGAMVPTGTSGAVKGNAIGATETAFEADDPRLEEGRHR</sequence>
<comment type="caution">
    <text evidence="1">The sequence shown here is derived from an EMBL/GenBank/DDBJ whole genome shotgun (WGS) entry which is preliminary data.</text>
</comment>
<proteinExistence type="predicted"/>
<organism evidence="1 2">
    <name type="scientific">Apiospora hydei</name>
    <dbReference type="NCBI Taxonomy" id="1337664"/>
    <lineage>
        <taxon>Eukaryota</taxon>
        <taxon>Fungi</taxon>
        <taxon>Dikarya</taxon>
        <taxon>Ascomycota</taxon>
        <taxon>Pezizomycotina</taxon>
        <taxon>Sordariomycetes</taxon>
        <taxon>Xylariomycetidae</taxon>
        <taxon>Amphisphaeriales</taxon>
        <taxon>Apiosporaceae</taxon>
        <taxon>Apiospora</taxon>
    </lineage>
</organism>
<accession>A0ABR1XC40</accession>
<reference evidence="1 2" key="1">
    <citation type="submission" date="2023-01" db="EMBL/GenBank/DDBJ databases">
        <title>Analysis of 21 Apiospora genomes using comparative genomics revels a genus with tremendous synthesis potential of carbohydrate active enzymes and secondary metabolites.</title>
        <authorList>
            <person name="Sorensen T."/>
        </authorList>
    </citation>
    <scope>NUCLEOTIDE SEQUENCE [LARGE SCALE GENOMIC DNA]</scope>
    <source>
        <strain evidence="1 2">CBS 114990</strain>
    </source>
</reference>
<dbReference type="GeneID" id="92038271"/>